<dbReference type="EMBL" id="JMCB01000022">
    <property type="protein sequence ID" value="KFE62289.1"/>
    <property type="molecule type" value="Genomic_DNA"/>
</dbReference>
<dbReference type="PRINTS" id="PR00038">
    <property type="entry name" value="HTHLUXR"/>
</dbReference>
<dbReference type="Pfam" id="PF00196">
    <property type="entry name" value="GerE"/>
    <property type="match status" value="1"/>
</dbReference>
<proteinExistence type="predicted"/>
<dbReference type="STRING" id="394096.DB31_3999"/>
<evidence type="ECO:0000313" key="6">
    <source>
        <dbReference type="Proteomes" id="UP000028725"/>
    </source>
</evidence>
<comment type="caution">
    <text evidence="5">The sequence shown here is derived from an EMBL/GenBank/DDBJ whole genome shotgun (WGS) entry which is preliminary data.</text>
</comment>
<feature type="domain" description="HTH luxR-type" evidence="4">
    <location>
        <begin position="306"/>
        <end position="371"/>
    </location>
</feature>
<dbReference type="RefSeq" id="WP_240487115.1">
    <property type="nucleotide sequence ID" value="NZ_JMCB01000022.1"/>
</dbReference>
<dbReference type="PANTHER" id="PTHR44688:SF16">
    <property type="entry name" value="DNA-BINDING TRANSCRIPTIONAL ACTIVATOR DEVR_DOSR"/>
    <property type="match status" value="1"/>
</dbReference>
<dbReference type="CDD" id="cd06170">
    <property type="entry name" value="LuxR_C_like"/>
    <property type="match status" value="1"/>
</dbReference>
<dbReference type="Proteomes" id="UP000028725">
    <property type="component" value="Unassembled WGS sequence"/>
</dbReference>
<evidence type="ECO:0000313" key="5">
    <source>
        <dbReference type="EMBL" id="KFE62289.1"/>
    </source>
</evidence>
<gene>
    <name evidence="5" type="ORF">DB31_3999</name>
</gene>
<accession>A0A085W3M6</accession>
<dbReference type="InterPro" id="IPR000792">
    <property type="entry name" value="Tscrpt_reg_LuxR_C"/>
</dbReference>
<protein>
    <submittedName>
        <fullName evidence="5">Transcriptional regulator, LuxR family protein</fullName>
    </submittedName>
</protein>
<name>A0A085W3M6_9BACT</name>
<dbReference type="InterPro" id="IPR016032">
    <property type="entry name" value="Sig_transdc_resp-reg_C-effctor"/>
</dbReference>
<dbReference type="PATRIC" id="fig|394096.3.peg.7735"/>
<dbReference type="InterPro" id="IPR036388">
    <property type="entry name" value="WH-like_DNA-bd_sf"/>
</dbReference>
<evidence type="ECO:0000256" key="2">
    <source>
        <dbReference type="ARBA" id="ARBA00023125"/>
    </source>
</evidence>
<evidence type="ECO:0000256" key="1">
    <source>
        <dbReference type="ARBA" id="ARBA00023015"/>
    </source>
</evidence>
<evidence type="ECO:0000256" key="3">
    <source>
        <dbReference type="ARBA" id="ARBA00023163"/>
    </source>
</evidence>
<keyword evidence="6" id="KW-1185">Reference proteome</keyword>
<organism evidence="5 6">
    <name type="scientific">Hyalangium minutum</name>
    <dbReference type="NCBI Taxonomy" id="394096"/>
    <lineage>
        <taxon>Bacteria</taxon>
        <taxon>Pseudomonadati</taxon>
        <taxon>Myxococcota</taxon>
        <taxon>Myxococcia</taxon>
        <taxon>Myxococcales</taxon>
        <taxon>Cystobacterineae</taxon>
        <taxon>Archangiaceae</taxon>
        <taxon>Hyalangium</taxon>
    </lineage>
</organism>
<dbReference type="Gene3D" id="1.10.10.10">
    <property type="entry name" value="Winged helix-like DNA-binding domain superfamily/Winged helix DNA-binding domain"/>
    <property type="match status" value="1"/>
</dbReference>
<dbReference type="SMART" id="SM00421">
    <property type="entry name" value="HTH_LUXR"/>
    <property type="match status" value="1"/>
</dbReference>
<keyword evidence="2" id="KW-0238">DNA-binding</keyword>
<sequence>MFDSRDKGLIADLQGRLDTVEPGADVLHGLMDGLREGLRAERMVAYGVELAPDHYAASFCHSAGFPQPQGELLGTLNGFLRQQPNPWGYFDPARPAAAQRNRALHFRPHEETETRETPLHDLKAGAWRRLGIGPTEEARVRERVTGGTVTLYRQLKMEHMFQLRALVCEGSTLLAWVGALRSEPFTPREQRLLQELVPSLQRRLELETRLREAGLLGSALEAALEALGQPAYVLSSKGRVVYANSAGRALAERASPSLAEIIRRHGQGEPPPPGTSVTALQVRGLSPHYLVVDRSTEAQASARVHVLASRWGLTVREAEVLEHIIQGTSNKAIAARLGCAERTVEVHVTHVLSKAQVESRSALIAKFFQAT</sequence>
<dbReference type="PROSITE" id="PS00622">
    <property type="entry name" value="HTH_LUXR_1"/>
    <property type="match status" value="1"/>
</dbReference>
<evidence type="ECO:0000259" key="4">
    <source>
        <dbReference type="PROSITE" id="PS50043"/>
    </source>
</evidence>
<dbReference type="GO" id="GO:0006355">
    <property type="term" value="P:regulation of DNA-templated transcription"/>
    <property type="evidence" value="ECO:0007669"/>
    <property type="project" value="InterPro"/>
</dbReference>
<dbReference type="PANTHER" id="PTHR44688">
    <property type="entry name" value="DNA-BINDING TRANSCRIPTIONAL ACTIVATOR DEVR_DOSR"/>
    <property type="match status" value="1"/>
</dbReference>
<reference evidence="5 6" key="1">
    <citation type="submission" date="2014-04" db="EMBL/GenBank/DDBJ databases">
        <title>Genome assembly of Hyalangium minutum DSM 14724.</title>
        <authorList>
            <person name="Sharma G."/>
            <person name="Subramanian S."/>
        </authorList>
    </citation>
    <scope>NUCLEOTIDE SEQUENCE [LARGE SCALE GENOMIC DNA]</scope>
    <source>
        <strain evidence="5 6">DSM 14724</strain>
    </source>
</reference>
<dbReference type="SUPFAM" id="SSF46894">
    <property type="entry name" value="C-terminal effector domain of the bipartite response regulators"/>
    <property type="match status" value="1"/>
</dbReference>
<dbReference type="GO" id="GO:0003677">
    <property type="term" value="F:DNA binding"/>
    <property type="evidence" value="ECO:0007669"/>
    <property type="project" value="UniProtKB-KW"/>
</dbReference>
<keyword evidence="3" id="KW-0804">Transcription</keyword>
<keyword evidence="1" id="KW-0805">Transcription regulation</keyword>
<dbReference type="PROSITE" id="PS50043">
    <property type="entry name" value="HTH_LUXR_2"/>
    <property type="match status" value="1"/>
</dbReference>
<dbReference type="AlphaFoldDB" id="A0A085W3M6"/>